<dbReference type="KEGG" id="tper:IWA51_11440"/>
<organism evidence="2 3">
    <name type="scientific">Treponema peruense</name>
    <dbReference type="NCBI Taxonomy" id="2787628"/>
    <lineage>
        <taxon>Bacteria</taxon>
        <taxon>Pseudomonadati</taxon>
        <taxon>Spirochaetota</taxon>
        <taxon>Spirochaetia</taxon>
        <taxon>Spirochaetales</taxon>
        <taxon>Treponemataceae</taxon>
        <taxon>Treponema</taxon>
    </lineage>
</organism>
<proteinExistence type="predicted"/>
<evidence type="ECO:0000259" key="1">
    <source>
        <dbReference type="Pfam" id="PF20277"/>
    </source>
</evidence>
<name>A0A7T3V5D3_9SPIR</name>
<gene>
    <name evidence="2" type="ORF">IWA51_11440</name>
</gene>
<evidence type="ECO:0000313" key="3">
    <source>
        <dbReference type="Proteomes" id="UP000595224"/>
    </source>
</evidence>
<dbReference type="EMBL" id="CP064936">
    <property type="protein sequence ID" value="QQA00850.1"/>
    <property type="molecule type" value="Genomic_DNA"/>
</dbReference>
<keyword evidence="3" id="KW-1185">Reference proteome</keyword>
<dbReference type="InterPro" id="IPR046921">
    <property type="entry name" value="ABC-3C_CTD11"/>
</dbReference>
<feature type="domain" description="ABC-three component systems C-terminal" evidence="1">
    <location>
        <begin position="175"/>
        <end position="292"/>
    </location>
</feature>
<dbReference type="Proteomes" id="UP000595224">
    <property type="component" value="Chromosome"/>
</dbReference>
<reference evidence="2 3" key="1">
    <citation type="submission" date="2020-11" db="EMBL/GenBank/DDBJ databases">
        <title>Treponema Peruensis nv. sp., first commensal Treponema isolated from human feces.</title>
        <authorList>
            <person name="Belkhou C."/>
            <person name="Raes J."/>
        </authorList>
    </citation>
    <scope>NUCLEOTIDE SEQUENCE [LARGE SCALE GENOMIC DNA]</scope>
    <source>
        <strain evidence="2 3">RCC2812</strain>
    </source>
</reference>
<dbReference type="Pfam" id="PF20277">
    <property type="entry name" value="CTD11"/>
    <property type="match status" value="1"/>
</dbReference>
<protein>
    <recommendedName>
        <fullName evidence="1">ABC-three component systems C-terminal domain-containing protein</fullName>
    </recommendedName>
</protein>
<accession>A0A7T3V5D3</accession>
<dbReference type="AlphaFoldDB" id="A0A7T3V5D3"/>
<evidence type="ECO:0000313" key="2">
    <source>
        <dbReference type="EMBL" id="QQA00850.1"/>
    </source>
</evidence>
<dbReference type="RefSeq" id="WP_198442516.1">
    <property type="nucleotide sequence ID" value="NZ_CBCSHE010000039.1"/>
</dbReference>
<sequence>MKFSDFISTLQKYICTSSSKLDFTKTVIINAVGFDDIYDLFASAGKPDIEEKTIGNYYRARPFPKWLSSAILENLSKSKFENFINENLSLGDTTDELADALKKFGTNINISTDNMGETCTNFFVAIMNENSSDNKNELDQLLDITNKDEYLQKELEQVVKSILLWEKNDNLSMADKIELDKNTELNYDPVVVEKKLYDVKSLKTVVLANVTEYYKMIKSFFLAEQKKSSEQAEYVSKTVKNKYLKVKAIAKGDKHEIFKRMKIFIQDKTENYDNDEILNIIVSYFIQSCEVFDASSK</sequence>